<feature type="domain" description="SGNH hydrolase-type esterase" evidence="1">
    <location>
        <begin position="13"/>
        <end position="202"/>
    </location>
</feature>
<sequence>MGVKRENNSFYTALGDSISVGVRARNPSHGFVQRYAARSEEVLGKSYHVHNFAVNGFTTEDVLYGLAEGKVKDAVIQSEIITISAGGNDLLKAGKRYLLRKDEAGLARTVAQCRQNMTDIVQHIRALKENSCHRYMIRLLNMYNPYRKWDIAHRWIRHFNEMMLMYNKVNHVKVVDLYTPFLQRERELLSWDSIHPNEEGHDVIAEAVFRSGYRELRSRKRR</sequence>
<dbReference type="Gene3D" id="3.40.50.1110">
    <property type="entry name" value="SGNH hydrolase"/>
    <property type="match status" value="1"/>
</dbReference>
<accession>I8UIZ2</accession>
<dbReference type="Proteomes" id="UP000004080">
    <property type="component" value="Unassembled WGS sequence"/>
</dbReference>
<dbReference type="AlphaFoldDB" id="I8UIZ2"/>
<evidence type="ECO:0000313" key="3">
    <source>
        <dbReference type="Proteomes" id="UP000004080"/>
    </source>
</evidence>
<dbReference type="InterPro" id="IPR036514">
    <property type="entry name" value="SGNH_hydro_sf"/>
</dbReference>
<protein>
    <submittedName>
        <fullName evidence="2">Lysophospholipase</fullName>
    </submittedName>
</protein>
<evidence type="ECO:0000259" key="1">
    <source>
        <dbReference type="Pfam" id="PF13472"/>
    </source>
</evidence>
<name>I8UIZ2_9BACL</name>
<dbReference type="PATRIC" id="fig|1196324.3.peg.909"/>
<dbReference type="InterPro" id="IPR013830">
    <property type="entry name" value="SGNH_hydro"/>
</dbReference>
<organism evidence="2 3">
    <name type="scientific">Fictibacillus macauensis ZFHKF-1</name>
    <dbReference type="NCBI Taxonomy" id="1196324"/>
    <lineage>
        <taxon>Bacteria</taxon>
        <taxon>Bacillati</taxon>
        <taxon>Bacillota</taxon>
        <taxon>Bacilli</taxon>
        <taxon>Bacillales</taxon>
        <taxon>Fictibacillaceae</taxon>
        <taxon>Fictibacillus</taxon>
    </lineage>
</organism>
<evidence type="ECO:0000313" key="2">
    <source>
        <dbReference type="EMBL" id="EIT86798.1"/>
    </source>
</evidence>
<dbReference type="OrthoDB" id="26855at2"/>
<dbReference type="EMBL" id="AKKV01000020">
    <property type="protein sequence ID" value="EIT86798.1"/>
    <property type="molecule type" value="Genomic_DNA"/>
</dbReference>
<dbReference type="GO" id="GO:0004622">
    <property type="term" value="F:phosphatidylcholine lysophospholipase activity"/>
    <property type="evidence" value="ECO:0007669"/>
    <property type="project" value="TreeGrafter"/>
</dbReference>
<dbReference type="eggNOG" id="COG2755">
    <property type="taxonomic scope" value="Bacteria"/>
</dbReference>
<reference evidence="2 3" key="1">
    <citation type="journal article" date="2012" name="J. Bacteriol.">
        <title>Genome of Bacillus macauensis ZFHKF-1, a Long-Chain-Forming Bacterium.</title>
        <authorList>
            <person name="Cai L."/>
            <person name="Zhang T."/>
        </authorList>
    </citation>
    <scope>NUCLEOTIDE SEQUENCE [LARGE SCALE GENOMIC DNA]</scope>
    <source>
        <strain evidence="2 3">ZFHKF-1</strain>
    </source>
</reference>
<proteinExistence type="predicted"/>
<keyword evidence="3" id="KW-1185">Reference proteome</keyword>
<dbReference type="SUPFAM" id="SSF52266">
    <property type="entry name" value="SGNH hydrolase"/>
    <property type="match status" value="1"/>
</dbReference>
<comment type="caution">
    <text evidence="2">The sequence shown here is derived from an EMBL/GenBank/DDBJ whole genome shotgun (WGS) entry which is preliminary data.</text>
</comment>
<dbReference type="STRING" id="1196324.A374_04469"/>
<dbReference type="Pfam" id="PF13472">
    <property type="entry name" value="Lipase_GDSL_2"/>
    <property type="match status" value="1"/>
</dbReference>
<dbReference type="RefSeq" id="WP_007200993.1">
    <property type="nucleotide sequence ID" value="NZ_AKKV01000020.1"/>
</dbReference>
<dbReference type="PANTHER" id="PTHR30383">
    <property type="entry name" value="THIOESTERASE 1/PROTEASE 1/LYSOPHOSPHOLIPASE L1"/>
    <property type="match status" value="1"/>
</dbReference>
<dbReference type="CDD" id="cd00229">
    <property type="entry name" value="SGNH_hydrolase"/>
    <property type="match status" value="1"/>
</dbReference>
<gene>
    <name evidence="2" type="ORF">A374_04469</name>
</gene>
<dbReference type="InterPro" id="IPR051532">
    <property type="entry name" value="Ester_Hydrolysis_Enzymes"/>
</dbReference>
<dbReference type="PANTHER" id="PTHR30383:SF27">
    <property type="entry name" value="SPORE GERMINATION LIPASE LIPC"/>
    <property type="match status" value="1"/>
</dbReference>